<comment type="caution">
    <text evidence="1">The sequence shown here is derived from an EMBL/GenBank/DDBJ whole genome shotgun (WGS) entry which is preliminary data.</text>
</comment>
<sequence>MKKNNLNYILISLALLLVFAGGLSSFHGKNQIESQTVQASSLKRAYIPKRFRGTWYANKHDKMKITANSVGGNVVGKTYTNFYHGGYKDVTEGVSKHNLVRYKGKSMIILFAKGGSDTTFRVVSRHHHKALYFQQGGGYIYFYRSRATVKRYGNY</sequence>
<evidence type="ECO:0000313" key="2">
    <source>
        <dbReference type="Proteomes" id="UP000067598"/>
    </source>
</evidence>
<reference evidence="1 2" key="1">
    <citation type="journal article" date="2016" name="Microbiology (Mosc.)">
        <title>Comparison of Lactobacillus crispatus isolates from Lactobacillus-dominated vaginal microbiomes with isolates from microbiomes containing bacterial vaginosis-associated bacteria.</title>
        <authorList>
            <person name="Abdelmaksoud A.A."/>
            <person name="Koparde V.N."/>
            <person name="Sheth N.U."/>
            <person name="Serrano M.G."/>
            <person name="Glascock A.L."/>
            <person name="Fettweis J.M."/>
            <person name="Strauss Iii J.F."/>
            <person name="Buck G.A."/>
            <person name="Jefferson K.K."/>
        </authorList>
    </citation>
    <scope>NUCLEOTIDE SEQUENCE [LARGE SCALE GENOMIC DNA]</scope>
    <source>
        <strain evidence="1 2">VMC3</strain>
    </source>
</reference>
<protein>
    <submittedName>
        <fullName evidence="1">Uncharacterized protein</fullName>
    </submittedName>
</protein>
<dbReference type="RefSeq" id="WP_060462550.1">
    <property type="nucleotide sequence ID" value="NZ_AP025162.1"/>
</dbReference>
<organism evidence="1 2">
    <name type="scientific">Lactobacillus crispatus</name>
    <dbReference type="NCBI Taxonomy" id="47770"/>
    <lineage>
        <taxon>Bacteria</taxon>
        <taxon>Bacillati</taxon>
        <taxon>Bacillota</taxon>
        <taxon>Bacilli</taxon>
        <taxon>Lactobacillales</taxon>
        <taxon>Lactobacillaceae</taxon>
        <taxon>Lactobacillus</taxon>
    </lineage>
</organism>
<accession>A0A120DHT2</accession>
<name>A0A120DHT2_9LACO</name>
<dbReference type="Proteomes" id="UP000067598">
    <property type="component" value="Unassembled WGS sequence"/>
</dbReference>
<dbReference type="EMBL" id="LJGP01000058">
    <property type="protein sequence ID" value="KWU02911.1"/>
    <property type="molecule type" value="Genomic_DNA"/>
</dbReference>
<evidence type="ECO:0000313" key="1">
    <source>
        <dbReference type="EMBL" id="KWU02911.1"/>
    </source>
</evidence>
<gene>
    <name evidence="1" type="ORF">AEL95_10090</name>
</gene>
<proteinExistence type="predicted"/>
<dbReference type="AlphaFoldDB" id="A0A120DHT2"/>
<dbReference type="PATRIC" id="fig|47770.28.peg.1629"/>